<dbReference type="EMBL" id="VFON01000001">
    <property type="protein sequence ID" value="TQL42434.1"/>
    <property type="molecule type" value="Genomic_DNA"/>
</dbReference>
<comment type="caution">
    <text evidence="3">The sequence shown here is derived from an EMBL/GenBank/DDBJ whole genome shotgun (WGS) entry which is preliminary data.</text>
</comment>
<dbReference type="AlphaFoldDB" id="A0A542Y2X4"/>
<feature type="domain" description="Phosphatidic acid phosphatase type 2/haloperoxidase" evidence="2">
    <location>
        <begin position="63"/>
        <end position="192"/>
    </location>
</feature>
<dbReference type="STRING" id="55969.SD72_02045"/>
<dbReference type="SMART" id="SM00014">
    <property type="entry name" value="acidPPc"/>
    <property type="match status" value="1"/>
</dbReference>
<feature type="transmembrane region" description="Helical" evidence="1">
    <location>
        <begin position="15"/>
        <end position="38"/>
    </location>
</feature>
<feature type="transmembrane region" description="Helical" evidence="1">
    <location>
        <begin position="88"/>
        <end position="105"/>
    </location>
</feature>
<evidence type="ECO:0000259" key="2">
    <source>
        <dbReference type="SMART" id="SM00014"/>
    </source>
</evidence>
<evidence type="ECO:0000313" key="3">
    <source>
        <dbReference type="EMBL" id="TQL42434.1"/>
    </source>
</evidence>
<feature type="transmembrane region" description="Helical" evidence="1">
    <location>
        <begin position="209"/>
        <end position="232"/>
    </location>
</feature>
<protein>
    <submittedName>
        <fullName evidence="3">PAP2 superfamily protein</fullName>
    </submittedName>
</protein>
<organism evidence="3 4">
    <name type="scientific">Leucobacter komagatae</name>
    <dbReference type="NCBI Taxonomy" id="55969"/>
    <lineage>
        <taxon>Bacteria</taxon>
        <taxon>Bacillati</taxon>
        <taxon>Actinomycetota</taxon>
        <taxon>Actinomycetes</taxon>
        <taxon>Micrococcales</taxon>
        <taxon>Microbacteriaceae</taxon>
        <taxon>Leucobacter</taxon>
    </lineage>
</organism>
<feature type="transmembrane region" description="Helical" evidence="1">
    <location>
        <begin position="244"/>
        <end position="267"/>
    </location>
</feature>
<proteinExistence type="predicted"/>
<dbReference type="SUPFAM" id="SSF48317">
    <property type="entry name" value="Acid phosphatase/Vanadium-dependent haloperoxidase"/>
    <property type="match status" value="1"/>
</dbReference>
<reference evidence="3 4" key="1">
    <citation type="submission" date="2019-06" db="EMBL/GenBank/DDBJ databases">
        <title>Sequencing the genomes of 1000 actinobacteria strains.</title>
        <authorList>
            <person name="Klenk H.-P."/>
        </authorList>
    </citation>
    <scope>NUCLEOTIDE SEQUENCE [LARGE SCALE GENOMIC DNA]</scope>
    <source>
        <strain evidence="3 4">DSM 8803</strain>
    </source>
</reference>
<dbReference type="InterPro" id="IPR036938">
    <property type="entry name" value="PAP2/HPO_sf"/>
</dbReference>
<dbReference type="Gene3D" id="1.20.144.10">
    <property type="entry name" value="Phosphatidic acid phosphatase type 2/haloperoxidase"/>
    <property type="match status" value="1"/>
</dbReference>
<feature type="transmembrane region" description="Helical" evidence="1">
    <location>
        <begin position="177"/>
        <end position="197"/>
    </location>
</feature>
<keyword evidence="1" id="KW-1133">Transmembrane helix</keyword>
<gene>
    <name evidence="3" type="ORF">FB468_0427</name>
</gene>
<dbReference type="Proteomes" id="UP000319094">
    <property type="component" value="Unassembled WGS sequence"/>
</dbReference>
<sequence>MSIPIASTAHRRLRVLWILLFWLIIGAGAYILGVLSSTGQAVEDHVLQGSDFNTHPPAPLSLVSPFAIAVALVGLGLIALWVHGIARALTVTLVPAVAIVASQLLKSEVLGRPDFLTLAAENTFPSGHMTVFATVVGAAVFALPRRLQALGAVGGAVLLSIVSWQLLGYGWHRPSDVLGALALAGAGFAAVTMLTPLQRPPSVWLLRTASIALVIGGWLTVGVAIVLTVIAWQSGNTDMMLNAGQLGCVALSLLAAHSLLRLAVLAYSPKGG</sequence>
<feature type="transmembrane region" description="Helical" evidence="1">
    <location>
        <begin position="150"/>
        <end position="171"/>
    </location>
</feature>
<dbReference type="InterPro" id="IPR000326">
    <property type="entry name" value="PAP2/HPO"/>
</dbReference>
<keyword evidence="4" id="KW-1185">Reference proteome</keyword>
<keyword evidence="1" id="KW-0812">Transmembrane</keyword>
<accession>A0A542Y2X4</accession>
<evidence type="ECO:0000256" key="1">
    <source>
        <dbReference type="SAM" id="Phobius"/>
    </source>
</evidence>
<feature type="transmembrane region" description="Helical" evidence="1">
    <location>
        <begin position="125"/>
        <end position="143"/>
    </location>
</feature>
<feature type="transmembrane region" description="Helical" evidence="1">
    <location>
        <begin position="58"/>
        <end position="81"/>
    </location>
</feature>
<name>A0A542Y2X4_9MICO</name>
<keyword evidence="1" id="KW-0472">Membrane</keyword>
<dbReference type="RefSeq" id="WP_246055698.1">
    <property type="nucleotide sequence ID" value="NZ_BAAAUY010000007.1"/>
</dbReference>
<evidence type="ECO:0000313" key="4">
    <source>
        <dbReference type="Proteomes" id="UP000319094"/>
    </source>
</evidence>